<keyword evidence="2" id="KW-1185">Reference proteome</keyword>
<accession>A0AC60PLK4</accession>
<dbReference type="EMBL" id="JABSTQ010010316">
    <property type="protein sequence ID" value="KAG0421820.1"/>
    <property type="molecule type" value="Genomic_DNA"/>
</dbReference>
<comment type="caution">
    <text evidence="1">The sequence shown here is derived from an EMBL/GenBank/DDBJ whole genome shotgun (WGS) entry which is preliminary data.</text>
</comment>
<name>A0AC60PLK4_IXOPE</name>
<organism evidence="1 2">
    <name type="scientific">Ixodes persulcatus</name>
    <name type="common">Taiga tick</name>
    <dbReference type="NCBI Taxonomy" id="34615"/>
    <lineage>
        <taxon>Eukaryota</taxon>
        <taxon>Metazoa</taxon>
        <taxon>Ecdysozoa</taxon>
        <taxon>Arthropoda</taxon>
        <taxon>Chelicerata</taxon>
        <taxon>Arachnida</taxon>
        <taxon>Acari</taxon>
        <taxon>Parasitiformes</taxon>
        <taxon>Ixodida</taxon>
        <taxon>Ixodoidea</taxon>
        <taxon>Ixodidae</taxon>
        <taxon>Ixodinae</taxon>
        <taxon>Ixodes</taxon>
    </lineage>
</organism>
<evidence type="ECO:0000313" key="1">
    <source>
        <dbReference type="EMBL" id="KAG0421820.1"/>
    </source>
</evidence>
<evidence type="ECO:0000313" key="2">
    <source>
        <dbReference type="Proteomes" id="UP000805193"/>
    </source>
</evidence>
<gene>
    <name evidence="1" type="ORF">HPB47_002331</name>
</gene>
<reference evidence="1 2" key="1">
    <citation type="journal article" date="2020" name="Cell">
        <title>Large-Scale Comparative Analyses of Tick Genomes Elucidate Their Genetic Diversity and Vector Capacities.</title>
        <authorList>
            <consortium name="Tick Genome and Microbiome Consortium (TIGMIC)"/>
            <person name="Jia N."/>
            <person name="Wang J."/>
            <person name="Shi W."/>
            <person name="Du L."/>
            <person name="Sun Y."/>
            <person name="Zhan W."/>
            <person name="Jiang J.F."/>
            <person name="Wang Q."/>
            <person name="Zhang B."/>
            <person name="Ji P."/>
            <person name="Bell-Sakyi L."/>
            <person name="Cui X.M."/>
            <person name="Yuan T.T."/>
            <person name="Jiang B.G."/>
            <person name="Yang W.F."/>
            <person name="Lam T.T."/>
            <person name="Chang Q.C."/>
            <person name="Ding S.J."/>
            <person name="Wang X.J."/>
            <person name="Zhu J.G."/>
            <person name="Ruan X.D."/>
            <person name="Zhao L."/>
            <person name="Wei J.T."/>
            <person name="Ye R.Z."/>
            <person name="Que T.C."/>
            <person name="Du C.H."/>
            <person name="Zhou Y.H."/>
            <person name="Cheng J.X."/>
            <person name="Dai P.F."/>
            <person name="Guo W.B."/>
            <person name="Han X.H."/>
            <person name="Huang E.J."/>
            <person name="Li L.F."/>
            <person name="Wei W."/>
            <person name="Gao Y.C."/>
            <person name="Liu J.Z."/>
            <person name="Shao H.Z."/>
            <person name="Wang X."/>
            <person name="Wang C.C."/>
            <person name="Yang T.C."/>
            <person name="Huo Q.B."/>
            <person name="Li W."/>
            <person name="Chen H.Y."/>
            <person name="Chen S.E."/>
            <person name="Zhou L.G."/>
            <person name="Ni X.B."/>
            <person name="Tian J.H."/>
            <person name="Sheng Y."/>
            <person name="Liu T."/>
            <person name="Pan Y.S."/>
            <person name="Xia L.Y."/>
            <person name="Li J."/>
            <person name="Zhao F."/>
            <person name="Cao W.C."/>
        </authorList>
    </citation>
    <scope>NUCLEOTIDE SEQUENCE [LARGE SCALE GENOMIC DNA]</scope>
    <source>
        <strain evidence="1">Iper-2018</strain>
    </source>
</reference>
<proteinExistence type="predicted"/>
<dbReference type="Proteomes" id="UP000805193">
    <property type="component" value="Unassembled WGS sequence"/>
</dbReference>
<protein>
    <submittedName>
        <fullName evidence="1">Uncharacterized protein</fullName>
    </submittedName>
</protein>
<sequence>MSGFGQQHTAYNIGQKLEDVVETWLVPLGVKVGIVTSDNAQNVVKALNDRGMKRAPCMAHCLNLVVKASRTKSGAELEETLKAARAIVGHFRHSASAQRQLEAIQLGHGLPVHKLLQDVPTRWNSTFYMVERLSEQQRAVSEFFEDSTKHYLAPRQWALLKAMATVLKPFEEATRLLCMDTSTLGQVLPLLTFIERTVTHTMVGAELDTPAFCLASCLLNELSLSRHLNAVKTDVQYWAATLLDPRFRDTFSTHRSEEAPASPKLGIVRSYLQQRLQDVHSQACEDKSAAEPSPQSAPSTSSDSSPPSDFHSWYKTSSTTTPRRTTREAANHNGRQGAT</sequence>